<evidence type="ECO:0000313" key="3">
    <source>
        <dbReference type="Proteomes" id="UP000275408"/>
    </source>
</evidence>
<comment type="caution">
    <text evidence="2">The sequence shown here is derived from an EMBL/GenBank/DDBJ whole genome shotgun (WGS) entry which is preliminary data.</text>
</comment>
<dbReference type="PANTHER" id="PTHR12526">
    <property type="entry name" value="GLYCOSYLTRANSFERASE"/>
    <property type="match status" value="1"/>
</dbReference>
<keyword evidence="1" id="KW-0812">Transmembrane</keyword>
<evidence type="ECO:0000313" key="2">
    <source>
        <dbReference type="EMBL" id="RMX55668.1"/>
    </source>
</evidence>
<proteinExistence type="predicted"/>
<dbReference type="Pfam" id="PF20706">
    <property type="entry name" value="GT4-conflict"/>
    <property type="match status" value="2"/>
</dbReference>
<keyword evidence="3" id="KW-1185">Reference proteome</keyword>
<dbReference type="Proteomes" id="UP000275408">
    <property type="component" value="Unassembled WGS sequence"/>
</dbReference>
<protein>
    <submittedName>
        <fullName evidence="2">Uncharacterized protein</fullName>
    </submittedName>
</protein>
<name>A0A3M6UQM6_POCDA</name>
<organism evidence="2 3">
    <name type="scientific">Pocillopora damicornis</name>
    <name type="common">Cauliflower coral</name>
    <name type="synonym">Millepora damicornis</name>
    <dbReference type="NCBI Taxonomy" id="46731"/>
    <lineage>
        <taxon>Eukaryota</taxon>
        <taxon>Metazoa</taxon>
        <taxon>Cnidaria</taxon>
        <taxon>Anthozoa</taxon>
        <taxon>Hexacorallia</taxon>
        <taxon>Scleractinia</taxon>
        <taxon>Astrocoeniina</taxon>
        <taxon>Pocilloporidae</taxon>
        <taxon>Pocillopora</taxon>
    </lineage>
</organism>
<dbReference type="SUPFAM" id="SSF53756">
    <property type="entry name" value="UDP-Glycosyltransferase/glycogen phosphorylase"/>
    <property type="match status" value="2"/>
</dbReference>
<reference evidence="2 3" key="1">
    <citation type="journal article" date="2018" name="Sci. Rep.">
        <title>Comparative analysis of the Pocillopora damicornis genome highlights role of immune system in coral evolution.</title>
        <authorList>
            <person name="Cunning R."/>
            <person name="Bay R.A."/>
            <person name="Gillette P."/>
            <person name="Baker A.C."/>
            <person name="Traylor-Knowles N."/>
        </authorList>
    </citation>
    <scope>NUCLEOTIDE SEQUENCE [LARGE SCALE GENOMIC DNA]</scope>
    <source>
        <strain evidence="2">RSMAS</strain>
        <tissue evidence="2">Whole animal</tissue>
    </source>
</reference>
<keyword evidence="1" id="KW-0472">Membrane</keyword>
<dbReference type="Gene3D" id="3.40.50.2000">
    <property type="entry name" value="Glycogen Phosphorylase B"/>
    <property type="match status" value="2"/>
</dbReference>
<dbReference type="AlphaFoldDB" id="A0A3M6UQM6"/>
<dbReference type="EMBL" id="RCHS01001026">
    <property type="protein sequence ID" value="RMX55668.1"/>
    <property type="molecule type" value="Genomic_DNA"/>
</dbReference>
<sequence>MKVFREADLNVMPICTEGFGLTALEATSTGLPVIVSIFIIFNILQTKFYERELILSLGFSGVCISRFDEVKKMFREADLIVMPTCTEGFGLAALEATSAGIPVNVSSFNISNINEWGHIFPRQGVLKMTLSIDTFWFPSQRDLHILNYKTMSRFVL</sequence>
<keyword evidence="1" id="KW-1133">Transmembrane helix</keyword>
<accession>A0A3M6UQM6</accession>
<gene>
    <name evidence="2" type="ORF">pdam_00023661</name>
</gene>
<feature type="transmembrane region" description="Helical" evidence="1">
    <location>
        <begin position="20"/>
        <end position="44"/>
    </location>
</feature>
<evidence type="ECO:0000256" key="1">
    <source>
        <dbReference type="SAM" id="Phobius"/>
    </source>
</evidence>